<dbReference type="InterPro" id="IPR029052">
    <property type="entry name" value="Metallo-depent_PP-like"/>
</dbReference>
<dbReference type="InterPro" id="IPR051158">
    <property type="entry name" value="Metallophosphoesterase_sf"/>
</dbReference>
<gene>
    <name evidence="3" type="ORF">RA11412_0892</name>
</gene>
<dbReference type="PANTHER" id="PTHR31302:SF20">
    <property type="entry name" value="CONSERVED PROTEIN"/>
    <property type="match status" value="1"/>
</dbReference>
<feature type="region of interest" description="Disordered" evidence="1">
    <location>
        <begin position="317"/>
        <end position="351"/>
    </location>
</feature>
<protein>
    <submittedName>
        <fullName evidence="3">Putative secreted protein</fullName>
    </submittedName>
</protein>
<dbReference type="Proteomes" id="UP000250241">
    <property type="component" value="Chromosome"/>
</dbReference>
<evidence type="ECO:0000256" key="1">
    <source>
        <dbReference type="SAM" id="MobiDB-lite"/>
    </source>
</evidence>
<feature type="domain" description="Calcineurin-like phosphoesterase" evidence="2">
    <location>
        <begin position="67"/>
        <end position="258"/>
    </location>
</feature>
<dbReference type="PANTHER" id="PTHR31302">
    <property type="entry name" value="TRANSMEMBRANE PROTEIN WITH METALLOPHOSPHOESTERASE DOMAIN-RELATED"/>
    <property type="match status" value="1"/>
</dbReference>
<dbReference type="InterPro" id="IPR004843">
    <property type="entry name" value="Calcineurin-like_PHP"/>
</dbReference>
<evidence type="ECO:0000313" key="3">
    <source>
        <dbReference type="EMBL" id="BAV87191.1"/>
    </source>
</evidence>
<dbReference type="Gene3D" id="3.60.21.10">
    <property type="match status" value="1"/>
</dbReference>
<dbReference type="GO" id="GO:0016020">
    <property type="term" value="C:membrane"/>
    <property type="evidence" value="ECO:0007669"/>
    <property type="project" value="GOC"/>
</dbReference>
<proteinExistence type="predicted"/>
<dbReference type="KEGG" id="raj:RA11412_0892"/>
<dbReference type="AlphaFoldDB" id="A0A2Z5QXV2"/>
<organism evidence="3 4">
    <name type="scientific">Rothia aeria</name>
    <dbReference type="NCBI Taxonomy" id="172042"/>
    <lineage>
        <taxon>Bacteria</taxon>
        <taxon>Bacillati</taxon>
        <taxon>Actinomycetota</taxon>
        <taxon>Actinomycetes</taxon>
        <taxon>Micrococcales</taxon>
        <taxon>Micrococcaceae</taxon>
        <taxon>Rothia</taxon>
    </lineage>
</organism>
<dbReference type="EMBL" id="AP017895">
    <property type="protein sequence ID" value="BAV87191.1"/>
    <property type="molecule type" value="Genomic_DNA"/>
</dbReference>
<reference evidence="3 4" key="1">
    <citation type="submission" date="2016-10" db="EMBL/GenBank/DDBJ databases">
        <title>Genome sequence of Rothia aeria strain JCM11412.</title>
        <authorList>
            <person name="Nambu T."/>
        </authorList>
    </citation>
    <scope>NUCLEOTIDE SEQUENCE [LARGE SCALE GENOMIC DNA]</scope>
    <source>
        <strain evidence="3 4">JCM 11412</strain>
    </source>
</reference>
<evidence type="ECO:0000313" key="4">
    <source>
        <dbReference type="Proteomes" id="UP000250241"/>
    </source>
</evidence>
<dbReference type="Pfam" id="PF00149">
    <property type="entry name" value="Metallophos"/>
    <property type="match status" value="1"/>
</dbReference>
<keyword evidence="4" id="KW-1185">Reference proteome</keyword>
<dbReference type="GO" id="GO:0009245">
    <property type="term" value="P:lipid A biosynthetic process"/>
    <property type="evidence" value="ECO:0007669"/>
    <property type="project" value="TreeGrafter"/>
</dbReference>
<dbReference type="SUPFAM" id="SSF56300">
    <property type="entry name" value="Metallo-dependent phosphatases"/>
    <property type="match status" value="1"/>
</dbReference>
<name>A0A2Z5QXV2_9MICC</name>
<sequence>MRDSAPSRRMLRAAAPAARTGSVLKKTVAAGAVLGVAAAAYGHFIELNNFVVRHERLPVLPAGTADLRILHISDMHMIPGQARKREFMHSLAGLRPDLVINTGDNLSHINGLPPLLDALDPLMDFPGVFVPGSNCYFAPVLKNPARYLWQARTPQEIEEGSRVPLPIGKMHDAFESRGWTGLINRYDSISIGGLRLEFSGVDDPHLRYDQHPGFAPEAFDTGSTPRVRIGVAHAPYMRTLERFVADGAQAIFAGHTHGGQVCLPGGRALVSNCDLPPSRAKGVSYQQDVPVQVTAGLGTSRFAPVRLFCPQRRCWSPSQPRANKHPAVGRDLGRAPHSRASPRQTARGRCL</sequence>
<evidence type="ECO:0000259" key="2">
    <source>
        <dbReference type="Pfam" id="PF00149"/>
    </source>
</evidence>
<accession>A0A2Z5QXV2</accession>
<dbReference type="GO" id="GO:0008758">
    <property type="term" value="F:UDP-2,3-diacylglucosamine hydrolase activity"/>
    <property type="evidence" value="ECO:0007669"/>
    <property type="project" value="TreeGrafter"/>
</dbReference>